<dbReference type="Proteomes" id="UP000502549">
    <property type="component" value="Chromosome"/>
</dbReference>
<keyword evidence="1" id="KW-0175">Coiled coil</keyword>
<dbReference type="KEGG" id="pmui:G4G71_27265"/>
<organism evidence="2 3">
    <name type="scientific">Pseudomonas multiresinivorans</name>
    <dbReference type="NCBI Taxonomy" id="95301"/>
    <lineage>
        <taxon>Bacteria</taxon>
        <taxon>Pseudomonadati</taxon>
        <taxon>Pseudomonadota</taxon>
        <taxon>Gammaproteobacteria</taxon>
        <taxon>Pseudomonadales</taxon>
        <taxon>Pseudomonadaceae</taxon>
        <taxon>Pseudomonas</taxon>
    </lineage>
</organism>
<protein>
    <submittedName>
        <fullName evidence="2">Uncharacterized protein</fullName>
    </submittedName>
</protein>
<proteinExistence type="predicted"/>
<accession>A0A7Z3BSN2</accession>
<evidence type="ECO:0000313" key="2">
    <source>
        <dbReference type="EMBL" id="QJP12141.1"/>
    </source>
</evidence>
<reference evidence="2 3" key="1">
    <citation type="submission" date="2020-02" db="EMBL/GenBank/DDBJ databases">
        <title>Complete genome sequence of Pseudomonas multiresinivorans ORNL1.</title>
        <authorList>
            <person name="Podar M."/>
        </authorList>
    </citation>
    <scope>NUCLEOTIDE SEQUENCE [LARGE SCALE GENOMIC DNA]</scope>
    <source>
        <strain evidence="3">populi</strain>
    </source>
</reference>
<evidence type="ECO:0000313" key="3">
    <source>
        <dbReference type="Proteomes" id="UP000502549"/>
    </source>
</evidence>
<feature type="coiled-coil region" evidence="1">
    <location>
        <begin position="25"/>
        <end position="87"/>
    </location>
</feature>
<gene>
    <name evidence="2" type="ORF">G4G71_27265</name>
</gene>
<sequence>MLLVLLLAVALAGVWLIRHQDDVAGREQADELQTLHAQVEQLTAELEDKRLQGDEDRANREQLMQRIDAMSAEIKKLKTELAFYRQQKPGK</sequence>
<name>A0A7Z3BSN2_9PSED</name>
<keyword evidence="3" id="KW-1185">Reference proteome</keyword>
<dbReference type="AlphaFoldDB" id="A0A7Z3BSN2"/>
<dbReference type="EMBL" id="CP048833">
    <property type="protein sequence ID" value="QJP12141.1"/>
    <property type="molecule type" value="Genomic_DNA"/>
</dbReference>
<evidence type="ECO:0000256" key="1">
    <source>
        <dbReference type="SAM" id="Coils"/>
    </source>
</evidence>